<sequence length="112" mass="11554">MEEVTKGKKEVPLQVAPEAALGIEGLGGKMEEVIKENERVPPAASNVAPSTGRKVARDKERGGEDPGEHLQGSGGSKISEGQGGRGGSPSSEDRGALYCKSQSVPKVITGRS</sequence>
<evidence type="ECO:0000313" key="3">
    <source>
        <dbReference type="Proteomes" id="UP000236161"/>
    </source>
</evidence>
<feature type="region of interest" description="Disordered" evidence="1">
    <location>
        <begin position="38"/>
        <end position="112"/>
    </location>
</feature>
<keyword evidence="3" id="KW-1185">Reference proteome</keyword>
<evidence type="ECO:0000256" key="1">
    <source>
        <dbReference type="SAM" id="MobiDB-lite"/>
    </source>
</evidence>
<accession>A0A2I0ALB1</accession>
<dbReference type="EMBL" id="KZ451973">
    <property type="protein sequence ID" value="PKA56349.1"/>
    <property type="molecule type" value="Genomic_DNA"/>
</dbReference>
<reference evidence="2 3" key="1">
    <citation type="journal article" date="2017" name="Nature">
        <title>The Apostasia genome and the evolution of orchids.</title>
        <authorList>
            <person name="Zhang G.Q."/>
            <person name="Liu K.W."/>
            <person name="Li Z."/>
            <person name="Lohaus R."/>
            <person name="Hsiao Y.Y."/>
            <person name="Niu S.C."/>
            <person name="Wang J.Y."/>
            <person name="Lin Y.C."/>
            <person name="Xu Q."/>
            <person name="Chen L.J."/>
            <person name="Yoshida K."/>
            <person name="Fujiwara S."/>
            <person name="Wang Z.W."/>
            <person name="Zhang Y.Q."/>
            <person name="Mitsuda N."/>
            <person name="Wang M."/>
            <person name="Liu G.H."/>
            <person name="Pecoraro L."/>
            <person name="Huang H.X."/>
            <person name="Xiao X.J."/>
            <person name="Lin M."/>
            <person name="Wu X.Y."/>
            <person name="Wu W.L."/>
            <person name="Chen Y.Y."/>
            <person name="Chang S.B."/>
            <person name="Sakamoto S."/>
            <person name="Ohme-Takagi M."/>
            <person name="Yagi M."/>
            <person name="Zeng S.J."/>
            <person name="Shen C.Y."/>
            <person name="Yeh C.M."/>
            <person name="Luo Y.B."/>
            <person name="Tsai W.C."/>
            <person name="Van de Peer Y."/>
            <person name="Liu Z.J."/>
        </authorList>
    </citation>
    <scope>NUCLEOTIDE SEQUENCE [LARGE SCALE GENOMIC DNA]</scope>
    <source>
        <strain evidence="3">cv. Shenzhen</strain>
        <tissue evidence="2">Stem</tissue>
    </source>
</reference>
<name>A0A2I0ALB1_9ASPA</name>
<proteinExistence type="predicted"/>
<feature type="compositionally biased region" description="Basic and acidic residues" evidence="1">
    <location>
        <begin position="55"/>
        <end position="68"/>
    </location>
</feature>
<dbReference type="Proteomes" id="UP000236161">
    <property type="component" value="Unassembled WGS sequence"/>
</dbReference>
<protein>
    <submittedName>
        <fullName evidence="2">Uncharacterized protein</fullName>
    </submittedName>
</protein>
<dbReference type="AlphaFoldDB" id="A0A2I0ALB1"/>
<organism evidence="2 3">
    <name type="scientific">Apostasia shenzhenica</name>
    <dbReference type="NCBI Taxonomy" id="1088818"/>
    <lineage>
        <taxon>Eukaryota</taxon>
        <taxon>Viridiplantae</taxon>
        <taxon>Streptophyta</taxon>
        <taxon>Embryophyta</taxon>
        <taxon>Tracheophyta</taxon>
        <taxon>Spermatophyta</taxon>
        <taxon>Magnoliopsida</taxon>
        <taxon>Liliopsida</taxon>
        <taxon>Asparagales</taxon>
        <taxon>Orchidaceae</taxon>
        <taxon>Apostasioideae</taxon>
        <taxon>Apostasia</taxon>
    </lineage>
</organism>
<gene>
    <name evidence="2" type="ORF">AXF42_Ash014852</name>
</gene>
<evidence type="ECO:0000313" key="2">
    <source>
        <dbReference type="EMBL" id="PKA56349.1"/>
    </source>
</evidence>